<evidence type="ECO:0000256" key="2">
    <source>
        <dbReference type="ARBA" id="ARBA00010617"/>
    </source>
</evidence>
<evidence type="ECO:0000256" key="7">
    <source>
        <dbReference type="ARBA" id="ARBA00023033"/>
    </source>
</evidence>
<dbReference type="InterPro" id="IPR001128">
    <property type="entry name" value="Cyt_P450"/>
</dbReference>
<dbReference type="GO" id="GO:0036199">
    <property type="term" value="F:cholest-4-en-3-one 26-monooxygenase activity"/>
    <property type="evidence" value="ECO:0007669"/>
    <property type="project" value="TreeGrafter"/>
</dbReference>
<keyword evidence="4" id="KW-0479">Metal-binding</keyword>
<reference evidence="8 9" key="2">
    <citation type="submission" date="2019-07" db="EMBL/GenBank/DDBJ databases">
        <authorList>
            <person name="Huang Y."/>
        </authorList>
    </citation>
    <scope>NUCLEOTIDE SEQUENCE [LARGE SCALE GENOMIC DNA]</scope>
    <source>
        <strain evidence="8 9">HY188</strain>
    </source>
</reference>
<dbReference type="SUPFAM" id="SSF48264">
    <property type="entry name" value="Cytochrome P450"/>
    <property type="match status" value="1"/>
</dbReference>
<dbReference type="KEGG" id="toy:FO059_16580"/>
<evidence type="ECO:0000313" key="9">
    <source>
        <dbReference type="Proteomes" id="UP000317344"/>
    </source>
</evidence>
<dbReference type="Pfam" id="PF00067">
    <property type="entry name" value="p450"/>
    <property type="match status" value="1"/>
</dbReference>
<dbReference type="EMBL" id="CP041765">
    <property type="protein sequence ID" value="QDQ98640.1"/>
    <property type="molecule type" value="Genomic_DNA"/>
</dbReference>
<keyword evidence="7" id="KW-0503">Monooxygenase</keyword>
<evidence type="ECO:0000256" key="6">
    <source>
        <dbReference type="ARBA" id="ARBA00023004"/>
    </source>
</evidence>
<dbReference type="PRINTS" id="PR00359">
    <property type="entry name" value="BP450"/>
</dbReference>
<sequence>MTTTDDAPTPVTLHDPDVYVEGVPHEFFSWLRPAEPVYWQPEEEGSGYWAVTRHADVISVSRDPETFSSALGTSQLQDFDEETRQKQAAMLLNLDPPEHTRQRLLVSRGFTPRVIARLESDIRRISEDLVDAAVAEGEVDFVEAIAAPLPLAVIAALLGVPREDTGRLYDWSNRMIGFEDPDFHTTEADGEMAAAEIFLYANELAAQRRANPRDDIITALVQPDEDGHMLSEVEFNMFFVLLVIAGNETTRNSATGGMLALIDHPGQWDRLRADPSLAPTAVDEVLRWITPVMDFRRTATRDCMIGDQPVAAGDKVVMFYASANRDEAVFDDPFAFDITRTQNAQLAFGGGGAHYCLGTHLARLELRVLFETLAARVELVERTGPARRLRSNFINGIKEMRVRLHPAWGAPS</sequence>
<dbReference type="InterPro" id="IPR036396">
    <property type="entry name" value="Cyt_P450_sf"/>
</dbReference>
<gene>
    <name evidence="8" type="ORF">FO059_16580</name>
</gene>
<dbReference type="AlphaFoldDB" id="A0A516X6H2"/>
<keyword evidence="6" id="KW-0408">Iron</keyword>
<dbReference type="InterPro" id="IPR002397">
    <property type="entry name" value="Cyt_P450_B"/>
</dbReference>
<name>A0A516X6H2_9ACTN</name>
<evidence type="ECO:0000256" key="3">
    <source>
        <dbReference type="ARBA" id="ARBA00022617"/>
    </source>
</evidence>
<dbReference type="OrthoDB" id="5241086at2"/>
<dbReference type="PANTHER" id="PTHR46696:SF4">
    <property type="entry name" value="BIOTIN BIOSYNTHESIS CYTOCHROME P450"/>
    <property type="match status" value="1"/>
</dbReference>
<evidence type="ECO:0000256" key="4">
    <source>
        <dbReference type="ARBA" id="ARBA00022723"/>
    </source>
</evidence>
<keyword evidence="9" id="KW-1185">Reference proteome</keyword>
<evidence type="ECO:0000313" key="8">
    <source>
        <dbReference type="EMBL" id="QDQ98640.1"/>
    </source>
</evidence>
<reference evidence="8 9" key="1">
    <citation type="submission" date="2019-07" db="EMBL/GenBank/DDBJ databases">
        <title>Tomitella cavernea sp. nov., an actinomycete isolated from soil.</title>
        <authorList>
            <person name="Cheng J."/>
        </authorList>
    </citation>
    <scope>NUCLEOTIDE SEQUENCE [LARGE SCALE GENOMIC DNA]</scope>
    <source>
        <strain evidence="8 9">HY188</strain>
    </source>
</reference>
<dbReference type="GO" id="GO:0005506">
    <property type="term" value="F:iron ion binding"/>
    <property type="evidence" value="ECO:0007669"/>
    <property type="project" value="InterPro"/>
</dbReference>
<protein>
    <submittedName>
        <fullName evidence="8">Cytochrome P450</fullName>
    </submittedName>
</protein>
<dbReference type="Proteomes" id="UP000317344">
    <property type="component" value="Chromosome"/>
</dbReference>
<dbReference type="Gene3D" id="1.10.630.10">
    <property type="entry name" value="Cytochrome P450"/>
    <property type="match status" value="1"/>
</dbReference>
<keyword evidence="5" id="KW-0560">Oxidoreductase</keyword>
<accession>A0A516X6H2</accession>
<dbReference type="GO" id="GO:0008395">
    <property type="term" value="F:steroid hydroxylase activity"/>
    <property type="evidence" value="ECO:0007669"/>
    <property type="project" value="TreeGrafter"/>
</dbReference>
<dbReference type="CDD" id="cd11033">
    <property type="entry name" value="CYP142-like"/>
    <property type="match status" value="1"/>
</dbReference>
<dbReference type="GO" id="GO:0006707">
    <property type="term" value="P:cholesterol catabolic process"/>
    <property type="evidence" value="ECO:0007669"/>
    <property type="project" value="TreeGrafter"/>
</dbReference>
<dbReference type="FunFam" id="1.10.630.10:FF:000018">
    <property type="entry name" value="Cytochrome P450 monooxygenase"/>
    <property type="match status" value="1"/>
</dbReference>
<comment type="similarity">
    <text evidence="2">Belongs to the cytochrome P450 family.</text>
</comment>
<keyword evidence="3" id="KW-0349">Heme</keyword>
<evidence type="ECO:0000256" key="1">
    <source>
        <dbReference type="ARBA" id="ARBA00001971"/>
    </source>
</evidence>
<dbReference type="GO" id="GO:0020037">
    <property type="term" value="F:heme binding"/>
    <property type="evidence" value="ECO:0007669"/>
    <property type="project" value="InterPro"/>
</dbReference>
<dbReference type="RefSeq" id="WP_143910045.1">
    <property type="nucleotide sequence ID" value="NZ_CP041765.1"/>
</dbReference>
<organism evidence="8 9">
    <name type="scientific">Tomitella fengzijianii</name>
    <dbReference type="NCBI Taxonomy" id="2597660"/>
    <lineage>
        <taxon>Bacteria</taxon>
        <taxon>Bacillati</taxon>
        <taxon>Actinomycetota</taxon>
        <taxon>Actinomycetes</taxon>
        <taxon>Mycobacteriales</taxon>
        <taxon>Tomitella</taxon>
    </lineage>
</organism>
<comment type="cofactor">
    <cofactor evidence="1">
        <name>heme</name>
        <dbReference type="ChEBI" id="CHEBI:30413"/>
    </cofactor>
</comment>
<evidence type="ECO:0000256" key="5">
    <source>
        <dbReference type="ARBA" id="ARBA00023002"/>
    </source>
</evidence>
<proteinExistence type="inferred from homology"/>
<dbReference type="PANTHER" id="PTHR46696">
    <property type="entry name" value="P450, PUTATIVE (EUROFUNG)-RELATED"/>
    <property type="match status" value="1"/>
</dbReference>